<gene>
    <name evidence="3" type="ORF">SAMN05216456_0860</name>
</gene>
<feature type="chain" id="PRO_5011659781" evidence="1">
    <location>
        <begin position="33"/>
        <end position="212"/>
    </location>
</feature>
<dbReference type="InterPro" id="IPR006311">
    <property type="entry name" value="TAT_signal"/>
</dbReference>
<dbReference type="Gene3D" id="2.30.30.40">
    <property type="entry name" value="SH3 Domains"/>
    <property type="match status" value="1"/>
</dbReference>
<dbReference type="InterPro" id="IPR011024">
    <property type="entry name" value="G_crystallin-like"/>
</dbReference>
<reference evidence="3 4" key="1">
    <citation type="submission" date="2016-10" db="EMBL/GenBank/DDBJ databases">
        <authorList>
            <person name="de Groot N.N."/>
        </authorList>
    </citation>
    <scope>NUCLEOTIDE SEQUENCE [LARGE SCALE GENOMIC DNA]</scope>
    <source>
        <strain evidence="3 4">IPL20</strain>
    </source>
</reference>
<evidence type="ECO:0000256" key="1">
    <source>
        <dbReference type="SAM" id="SignalP"/>
    </source>
</evidence>
<dbReference type="PROSITE" id="PS51318">
    <property type="entry name" value="TAT"/>
    <property type="match status" value="1"/>
</dbReference>
<dbReference type="SUPFAM" id="SSF49695">
    <property type="entry name" value="gamma-Crystallin-like"/>
    <property type="match status" value="1"/>
</dbReference>
<dbReference type="OrthoDB" id="8457065at2"/>
<dbReference type="PROSITE" id="PS51781">
    <property type="entry name" value="SH3B"/>
    <property type="match status" value="1"/>
</dbReference>
<evidence type="ECO:0000259" key="2">
    <source>
        <dbReference type="PROSITE" id="PS51781"/>
    </source>
</evidence>
<dbReference type="Gene3D" id="2.60.20.10">
    <property type="entry name" value="Crystallins"/>
    <property type="match status" value="1"/>
</dbReference>
<feature type="signal peptide" evidence="1">
    <location>
        <begin position="1"/>
        <end position="32"/>
    </location>
</feature>
<name>A0A1I7N5E2_9HYPH</name>
<organism evidence="3 4">
    <name type="scientific">Devosia crocina</name>
    <dbReference type="NCBI Taxonomy" id="429728"/>
    <lineage>
        <taxon>Bacteria</taxon>
        <taxon>Pseudomonadati</taxon>
        <taxon>Pseudomonadota</taxon>
        <taxon>Alphaproteobacteria</taxon>
        <taxon>Hyphomicrobiales</taxon>
        <taxon>Devosiaceae</taxon>
        <taxon>Devosia</taxon>
    </lineage>
</organism>
<keyword evidence="1" id="KW-0732">Signal</keyword>
<accession>A0A1I7N5E2</accession>
<dbReference type="SMART" id="SM00287">
    <property type="entry name" value="SH3b"/>
    <property type="match status" value="1"/>
</dbReference>
<keyword evidence="4" id="KW-1185">Reference proteome</keyword>
<dbReference type="InterPro" id="IPR003646">
    <property type="entry name" value="SH3-like_bac-type"/>
</dbReference>
<dbReference type="AlphaFoldDB" id="A0A1I7N5E2"/>
<evidence type="ECO:0000313" key="3">
    <source>
        <dbReference type="EMBL" id="SFV29878.1"/>
    </source>
</evidence>
<evidence type="ECO:0000313" key="4">
    <source>
        <dbReference type="Proteomes" id="UP000199074"/>
    </source>
</evidence>
<dbReference type="STRING" id="429728.SAMN05216456_0860"/>
<dbReference type="RefSeq" id="WP_092421324.1">
    <property type="nucleotide sequence ID" value="NZ_FPCK01000001.1"/>
</dbReference>
<proteinExistence type="predicted"/>
<dbReference type="Pfam" id="PF03995">
    <property type="entry name" value="Inhibitor_I36"/>
    <property type="match status" value="1"/>
</dbReference>
<dbReference type="EMBL" id="FPCK01000001">
    <property type="protein sequence ID" value="SFV29878.1"/>
    <property type="molecule type" value="Genomic_DNA"/>
</dbReference>
<dbReference type="Pfam" id="PF08239">
    <property type="entry name" value="SH3_3"/>
    <property type="match status" value="1"/>
</dbReference>
<sequence length="212" mass="22278">MNRHTRKNVLNLATGVAVAAMAAVVFLPAAQAAPGTVTSNVNVRSGPGTNFAVVDTARRGQQVDVQQCQGSWCYISKPGPDGWVSANYLSASGGPVNPSQPGLSFGFSVGPGGPNVNIGVGSPRPPVVAPVPVQDVCFYDGSRYRGASFCMSPGESIPDLGQWGDRISSLQNDGGYSVQVCSESRFRNCRTYTTSAAQLGDFDDYIISIRVR</sequence>
<protein>
    <submittedName>
        <fullName evidence="3">Peptidase inhibitor family I36</fullName>
    </submittedName>
</protein>
<feature type="domain" description="SH3b" evidence="2">
    <location>
        <begin position="32"/>
        <end position="93"/>
    </location>
</feature>
<dbReference type="Proteomes" id="UP000199074">
    <property type="component" value="Unassembled WGS sequence"/>
</dbReference>